<dbReference type="STRING" id="226910.UCMB321_4465"/>
<keyword evidence="1" id="KW-0732">Signal</keyword>
<sequence>MKRIFNGVGALAGLALSASAFSGPIALYPTGPSQDSAYLRFVNAADTSLELTPEGAKTSLKLENGQAVSGFIPVSGGRPIRGTLSRDGKSVPLDVKVNAGDFATVFVLADARQGIRQVLVSEAFDIPNQLKASLALFDADSGCSDARINLAGRDVDLFQKAPPGNPRRQELNPRASLAVQLVCAGSPEGSPVELGALEANKRYSLLLLPSSTGPRLITATDSLSN</sequence>
<evidence type="ECO:0000313" key="3">
    <source>
        <dbReference type="Proteomes" id="UP000031535"/>
    </source>
</evidence>
<reference evidence="2 3" key="1">
    <citation type="submission" date="2015-01" db="EMBL/GenBank/DDBJ databases">
        <title>Complete genome of Pseudomonas batumici UCM B-321 producer of the batumin antibiotic with strong antistaphilococcal and potential anticancer activity.</title>
        <authorList>
            <person name="Klochko V.V."/>
            <person name="Zelena L.B."/>
            <person name="Elena K.A."/>
            <person name="Reva O.N."/>
        </authorList>
    </citation>
    <scope>NUCLEOTIDE SEQUENCE [LARGE SCALE GENOMIC DNA]</scope>
    <source>
        <strain evidence="2 3">UCM B-321</strain>
    </source>
</reference>
<keyword evidence="3" id="KW-1185">Reference proteome</keyword>
<dbReference type="AlphaFoldDB" id="A0A0C2I9Q5"/>
<protein>
    <submittedName>
        <fullName evidence="2">Cell morphology protein</fullName>
    </submittedName>
</protein>
<gene>
    <name evidence="2" type="ORF">UCMB321_4465</name>
</gene>
<dbReference type="Proteomes" id="UP000031535">
    <property type="component" value="Unassembled WGS sequence"/>
</dbReference>
<dbReference type="OrthoDB" id="8718161at2"/>
<proteinExistence type="predicted"/>
<organism evidence="2 3">
    <name type="scientific">Pseudomonas batumici</name>
    <dbReference type="NCBI Taxonomy" id="226910"/>
    <lineage>
        <taxon>Bacteria</taxon>
        <taxon>Pseudomonadati</taxon>
        <taxon>Pseudomonadota</taxon>
        <taxon>Gammaproteobacteria</taxon>
        <taxon>Pseudomonadales</taxon>
        <taxon>Pseudomonadaceae</taxon>
        <taxon>Pseudomonas</taxon>
    </lineage>
</organism>
<evidence type="ECO:0000313" key="2">
    <source>
        <dbReference type="EMBL" id="KIH81802.1"/>
    </source>
</evidence>
<feature type="chain" id="PRO_5002162282" evidence="1">
    <location>
        <begin position="23"/>
        <end position="225"/>
    </location>
</feature>
<comment type="caution">
    <text evidence="2">The sequence shown here is derived from an EMBL/GenBank/DDBJ whole genome shotgun (WGS) entry which is preliminary data.</text>
</comment>
<dbReference type="EMBL" id="JXDG01000058">
    <property type="protein sequence ID" value="KIH81802.1"/>
    <property type="molecule type" value="Genomic_DNA"/>
</dbReference>
<accession>A0A0C2I9Q5</accession>
<feature type="signal peptide" evidence="1">
    <location>
        <begin position="1"/>
        <end position="22"/>
    </location>
</feature>
<dbReference type="PATRIC" id="fig|226910.6.peg.4457"/>
<name>A0A0C2I9Q5_9PSED</name>
<evidence type="ECO:0000256" key="1">
    <source>
        <dbReference type="SAM" id="SignalP"/>
    </source>
</evidence>
<dbReference type="RefSeq" id="WP_040070677.1">
    <property type="nucleotide sequence ID" value="NZ_JXDG01000058.1"/>
</dbReference>